<dbReference type="InterPro" id="IPR008972">
    <property type="entry name" value="Cupredoxin"/>
</dbReference>
<dbReference type="PRINTS" id="PR01166">
    <property type="entry name" value="CYCOXIDASEII"/>
</dbReference>
<keyword evidence="6" id="KW-0479">Metal-binding</keyword>
<evidence type="ECO:0000259" key="15">
    <source>
        <dbReference type="PROSITE" id="PS50857"/>
    </source>
</evidence>
<feature type="transmembrane region" description="Helical" evidence="14">
    <location>
        <begin position="38"/>
        <end position="60"/>
    </location>
</feature>
<keyword evidence="17" id="KW-1185">Reference proteome</keyword>
<keyword evidence="5 14" id="KW-0812">Transmembrane</keyword>
<dbReference type="PANTHER" id="PTHR22888">
    <property type="entry name" value="CYTOCHROME C OXIDASE, SUBUNIT II"/>
    <property type="match status" value="1"/>
</dbReference>
<dbReference type="GO" id="GO:0005507">
    <property type="term" value="F:copper ion binding"/>
    <property type="evidence" value="ECO:0007669"/>
    <property type="project" value="InterPro"/>
</dbReference>
<comment type="catalytic activity">
    <reaction evidence="13">
        <text>4 Fe(II)-[cytochrome c] + O2 + 8 H(+)(in) = 4 Fe(III)-[cytochrome c] + 2 H2O + 4 H(+)(out)</text>
        <dbReference type="Rhea" id="RHEA:11436"/>
        <dbReference type="Rhea" id="RHEA-COMP:10350"/>
        <dbReference type="Rhea" id="RHEA-COMP:14399"/>
        <dbReference type="ChEBI" id="CHEBI:15377"/>
        <dbReference type="ChEBI" id="CHEBI:15378"/>
        <dbReference type="ChEBI" id="CHEBI:15379"/>
        <dbReference type="ChEBI" id="CHEBI:29033"/>
        <dbReference type="ChEBI" id="CHEBI:29034"/>
        <dbReference type="EC" id="7.1.1.9"/>
    </reaction>
</comment>
<keyword evidence="4" id="KW-0679">Respiratory chain</keyword>
<comment type="subcellular location">
    <subcellularLocation>
        <location evidence="1">Membrane</location>
        <topology evidence="1">Multi-pass membrane protein</topology>
    </subcellularLocation>
</comment>
<reference evidence="16 17" key="1">
    <citation type="submission" date="2016-10" db="EMBL/GenBank/DDBJ databases">
        <authorList>
            <person name="de Groot N.N."/>
        </authorList>
    </citation>
    <scope>NUCLEOTIDE SEQUENCE [LARGE SCALE GENOMIC DNA]</scope>
    <source>
        <strain evidence="16 17">CGMCC 1.6291</strain>
    </source>
</reference>
<dbReference type="EMBL" id="FOEG01000001">
    <property type="protein sequence ID" value="SEO48401.1"/>
    <property type="molecule type" value="Genomic_DNA"/>
</dbReference>
<keyword evidence="9" id="KW-0186">Copper</keyword>
<dbReference type="GO" id="GO:0016020">
    <property type="term" value="C:membrane"/>
    <property type="evidence" value="ECO:0007669"/>
    <property type="project" value="UniProtKB-SubCell"/>
</dbReference>
<evidence type="ECO:0000256" key="11">
    <source>
        <dbReference type="ARBA" id="ARBA00024688"/>
    </source>
</evidence>
<dbReference type="NCBIfam" id="TIGR02866">
    <property type="entry name" value="CoxB"/>
    <property type="match status" value="1"/>
</dbReference>
<evidence type="ECO:0000256" key="7">
    <source>
        <dbReference type="ARBA" id="ARBA00022982"/>
    </source>
</evidence>
<keyword evidence="3" id="KW-0813">Transport</keyword>
<evidence type="ECO:0000256" key="5">
    <source>
        <dbReference type="ARBA" id="ARBA00022692"/>
    </source>
</evidence>
<dbReference type="AlphaFoldDB" id="A0A1H8Q346"/>
<evidence type="ECO:0000256" key="9">
    <source>
        <dbReference type="ARBA" id="ARBA00023008"/>
    </source>
</evidence>
<keyword evidence="8 14" id="KW-1133">Transmembrane helix</keyword>
<organism evidence="16 17">
    <name type="scientific">Aquisalimonas asiatica</name>
    <dbReference type="NCBI Taxonomy" id="406100"/>
    <lineage>
        <taxon>Bacteria</taxon>
        <taxon>Pseudomonadati</taxon>
        <taxon>Pseudomonadota</taxon>
        <taxon>Gammaproteobacteria</taxon>
        <taxon>Chromatiales</taxon>
        <taxon>Ectothiorhodospiraceae</taxon>
        <taxon>Aquisalimonas</taxon>
    </lineage>
</organism>
<keyword evidence="10 14" id="KW-0472">Membrane</keyword>
<feature type="domain" description="Cytochrome oxidase subunit II copper A binding" evidence="15">
    <location>
        <begin position="73"/>
        <end position="185"/>
    </location>
</feature>
<dbReference type="Gene3D" id="2.60.40.420">
    <property type="entry name" value="Cupredoxins - blue copper proteins"/>
    <property type="match status" value="1"/>
</dbReference>
<name>A0A1H8Q346_9GAMM</name>
<dbReference type="GO" id="GO:0042773">
    <property type="term" value="P:ATP synthesis coupled electron transport"/>
    <property type="evidence" value="ECO:0007669"/>
    <property type="project" value="TreeGrafter"/>
</dbReference>
<dbReference type="InterPro" id="IPR002429">
    <property type="entry name" value="CcO_II-like_C"/>
</dbReference>
<evidence type="ECO:0000256" key="4">
    <source>
        <dbReference type="ARBA" id="ARBA00022660"/>
    </source>
</evidence>
<evidence type="ECO:0000256" key="8">
    <source>
        <dbReference type="ARBA" id="ARBA00022989"/>
    </source>
</evidence>
<protein>
    <recommendedName>
        <fullName evidence="12">Cytochrome aa3 subunit 2</fullName>
    </recommendedName>
</protein>
<evidence type="ECO:0000313" key="17">
    <source>
        <dbReference type="Proteomes" id="UP000199657"/>
    </source>
</evidence>
<accession>A0A1H8Q346</accession>
<dbReference type="PROSITE" id="PS50857">
    <property type="entry name" value="COX2_CUA"/>
    <property type="match status" value="1"/>
</dbReference>
<dbReference type="InterPro" id="IPR014222">
    <property type="entry name" value="Cyt_c_oxidase_su2"/>
</dbReference>
<evidence type="ECO:0000256" key="3">
    <source>
        <dbReference type="ARBA" id="ARBA00022448"/>
    </source>
</evidence>
<dbReference type="InterPro" id="IPR045187">
    <property type="entry name" value="CcO_II"/>
</dbReference>
<evidence type="ECO:0000256" key="1">
    <source>
        <dbReference type="ARBA" id="ARBA00004141"/>
    </source>
</evidence>
<keyword evidence="7" id="KW-0249">Electron transport</keyword>
<dbReference type="Pfam" id="PF00116">
    <property type="entry name" value="COX2"/>
    <property type="match status" value="1"/>
</dbReference>
<dbReference type="Proteomes" id="UP000199657">
    <property type="component" value="Unassembled WGS sequence"/>
</dbReference>
<proteinExistence type="inferred from homology"/>
<comment type="similarity">
    <text evidence="2">Belongs to the cytochrome c oxidase subunit 2 family.</text>
</comment>
<evidence type="ECO:0000256" key="6">
    <source>
        <dbReference type="ARBA" id="ARBA00022723"/>
    </source>
</evidence>
<dbReference type="PROSITE" id="PS00078">
    <property type="entry name" value="COX2"/>
    <property type="match status" value="1"/>
</dbReference>
<gene>
    <name evidence="16" type="ORF">SAMN04488052_101310</name>
</gene>
<evidence type="ECO:0000256" key="2">
    <source>
        <dbReference type="ARBA" id="ARBA00007866"/>
    </source>
</evidence>
<evidence type="ECO:0000256" key="14">
    <source>
        <dbReference type="SAM" id="Phobius"/>
    </source>
</evidence>
<dbReference type="SUPFAM" id="SSF49503">
    <property type="entry name" value="Cupredoxins"/>
    <property type="match status" value="1"/>
</dbReference>
<dbReference type="STRING" id="406100.SAMN04488052_101310"/>
<comment type="function">
    <text evidence="11">Subunits I and II form the functional core of the enzyme complex. Electrons originating in cytochrome c are transferred via heme a and Cu(A) to the binuclear center formed by heme a3 and Cu(B).</text>
</comment>
<evidence type="ECO:0000256" key="10">
    <source>
        <dbReference type="ARBA" id="ARBA00023136"/>
    </source>
</evidence>
<evidence type="ECO:0000313" key="16">
    <source>
        <dbReference type="EMBL" id="SEO48401.1"/>
    </source>
</evidence>
<sequence>MFAFATVVLIAVVALWLYAMWREPVEHGDADAQRVQNRWIIGGGFVLPLVSITALLAFGIPAGHNMMPLASDDDVLRIDVTAHRWWWEVTYPDQDIGLNNELHIPVGVPVHVHVSSEDVIHSFWVPRLAGKLDAIPGRTNVLRLEADETGTFQGKCAEFCGVGHAHMDFTVEAHSPDDFDDWLEEAAQDDD</sequence>
<dbReference type="GO" id="GO:0016491">
    <property type="term" value="F:oxidoreductase activity"/>
    <property type="evidence" value="ECO:0007669"/>
    <property type="project" value="InterPro"/>
</dbReference>
<evidence type="ECO:0000256" key="12">
    <source>
        <dbReference type="ARBA" id="ARBA00031399"/>
    </source>
</evidence>
<dbReference type="GO" id="GO:0004129">
    <property type="term" value="F:cytochrome-c oxidase activity"/>
    <property type="evidence" value="ECO:0007669"/>
    <property type="project" value="UniProtKB-EC"/>
</dbReference>
<dbReference type="PANTHER" id="PTHR22888:SF9">
    <property type="entry name" value="CYTOCHROME C OXIDASE SUBUNIT 2"/>
    <property type="match status" value="1"/>
</dbReference>
<dbReference type="InterPro" id="IPR001505">
    <property type="entry name" value="Copper_CuA"/>
</dbReference>
<evidence type="ECO:0000256" key="13">
    <source>
        <dbReference type="ARBA" id="ARBA00047816"/>
    </source>
</evidence>